<keyword evidence="3 5" id="KW-1133">Transmembrane helix</keyword>
<evidence type="ECO:0000256" key="2">
    <source>
        <dbReference type="ARBA" id="ARBA00022692"/>
    </source>
</evidence>
<dbReference type="AlphaFoldDB" id="A0A1J5R6W2"/>
<feature type="transmembrane region" description="Helical" evidence="5">
    <location>
        <begin position="243"/>
        <end position="266"/>
    </location>
</feature>
<proteinExistence type="predicted"/>
<dbReference type="GO" id="GO:0030026">
    <property type="term" value="P:intracellular manganese ion homeostasis"/>
    <property type="evidence" value="ECO:0007669"/>
    <property type="project" value="InterPro"/>
</dbReference>
<accession>A0A1J5R6W2</accession>
<feature type="transmembrane region" description="Helical" evidence="5">
    <location>
        <begin position="306"/>
        <end position="325"/>
    </location>
</feature>
<evidence type="ECO:0000256" key="1">
    <source>
        <dbReference type="ARBA" id="ARBA00004127"/>
    </source>
</evidence>
<comment type="caution">
    <text evidence="6">The sequence shown here is derived from an EMBL/GenBank/DDBJ whole genome shotgun (WGS) entry which is preliminary data.</text>
</comment>
<keyword evidence="4 5" id="KW-0472">Membrane</keyword>
<dbReference type="GO" id="GO:0012505">
    <property type="term" value="C:endomembrane system"/>
    <property type="evidence" value="ECO:0007669"/>
    <property type="project" value="UniProtKB-SubCell"/>
</dbReference>
<dbReference type="EMBL" id="MLJW01000663">
    <property type="protein sequence ID" value="OIQ83893.1"/>
    <property type="molecule type" value="Genomic_DNA"/>
</dbReference>
<feature type="transmembrane region" description="Helical" evidence="5">
    <location>
        <begin position="273"/>
        <end position="294"/>
    </location>
</feature>
<dbReference type="PANTHER" id="PTHR31851">
    <property type="entry name" value="FE(2+)/MN(2+) TRANSPORTER PCL1"/>
    <property type="match status" value="1"/>
</dbReference>
<dbReference type="Pfam" id="PF01988">
    <property type="entry name" value="VIT1"/>
    <property type="match status" value="1"/>
</dbReference>
<feature type="transmembrane region" description="Helical" evidence="5">
    <location>
        <begin position="144"/>
        <end position="166"/>
    </location>
</feature>
<keyword evidence="2 5" id="KW-0812">Transmembrane</keyword>
<evidence type="ECO:0000256" key="5">
    <source>
        <dbReference type="SAM" id="Phobius"/>
    </source>
</evidence>
<sequence>MHELQSWLEEKRSAFLYRIISDQESGTPRQLLFLELAREADNQAELWAHEVKKSGYGEPAHYTPEPGVRILAWLVGVMGPRKLRPILAAIGLRGLSVYSARYRMPASFDGASGLQAAVFDVNDGLISITCLVAGVSGGARESAVILLTGVAGMLVGACSMAIGAYISMRSQHEMYEYQAGARRRGLAYDTGQEAIELALVYHARGLPQDQAAALARRRIADAGADAPAAAEPGLDPGEPGSPWIAAVSSFFSFAAGGVIPLLPYLLDAHRHPLLISMALTALSLFGVGAVLSLLTGKDALWGGLRMLLIGGTAGTTAYLIGGYLGTRLG</sequence>
<name>A0A1J5R6W2_9ZZZZ</name>
<dbReference type="GO" id="GO:0005384">
    <property type="term" value="F:manganese ion transmembrane transporter activity"/>
    <property type="evidence" value="ECO:0007669"/>
    <property type="project" value="InterPro"/>
</dbReference>
<protein>
    <submittedName>
        <fullName evidence="6">VIT family protein</fullName>
    </submittedName>
</protein>
<dbReference type="InterPro" id="IPR008217">
    <property type="entry name" value="Ccc1_fam"/>
</dbReference>
<evidence type="ECO:0000313" key="6">
    <source>
        <dbReference type="EMBL" id="OIQ83893.1"/>
    </source>
</evidence>
<organism evidence="6">
    <name type="scientific">mine drainage metagenome</name>
    <dbReference type="NCBI Taxonomy" id="410659"/>
    <lineage>
        <taxon>unclassified sequences</taxon>
        <taxon>metagenomes</taxon>
        <taxon>ecological metagenomes</taxon>
    </lineage>
</organism>
<gene>
    <name evidence="6" type="ORF">GALL_343020</name>
</gene>
<evidence type="ECO:0000256" key="3">
    <source>
        <dbReference type="ARBA" id="ARBA00022989"/>
    </source>
</evidence>
<comment type="subcellular location">
    <subcellularLocation>
        <location evidence="1">Endomembrane system</location>
        <topology evidence="1">Multi-pass membrane protein</topology>
    </subcellularLocation>
</comment>
<reference evidence="6" key="1">
    <citation type="submission" date="2016-10" db="EMBL/GenBank/DDBJ databases">
        <title>Sequence of Gallionella enrichment culture.</title>
        <authorList>
            <person name="Poehlein A."/>
            <person name="Muehling M."/>
            <person name="Daniel R."/>
        </authorList>
    </citation>
    <scope>NUCLEOTIDE SEQUENCE</scope>
</reference>
<evidence type="ECO:0000256" key="4">
    <source>
        <dbReference type="ARBA" id="ARBA00023136"/>
    </source>
</evidence>